<dbReference type="AlphaFoldDB" id="A0A4P6P2K2"/>
<dbReference type="Pfam" id="PF06877">
    <property type="entry name" value="RraB"/>
    <property type="match status" value="1"/>
</dbReference>
<dbReference type="OrthoDB" id="7065464at2"/>
<comment type="subcellular location">
    <subcellularLocation>
        <location evidence="2">Cytoplasm</location>
    </subcellularLocation>
</comment>
<dbReference type="InterPro" id="IPR009671">
    <property type="entry name" value="RraB_dom"/>
</dbReference>
<dbReference type="RefSeq" id="WP_130600758.1">
    <property type="nucleotide sequence ID" value="NZ_CP034759.1"/>
</dbReference>
<dbReference type="GO" id="GO:0060698">
    <property type="term" value="F:endoribonuclease inhibitor activity"/>
    <property type="evidence" value="ECO:0007669"/>
    <property type="project" value="UniProtKB-UniRule"/>
</dbReference>
<dbReference type="SUPFAM" id="SSF89946">
    <property type="entry name" value="Hypothetical protein VC0424"/>
    <property type="match status" value="1"/>
</dbReference>
<dbReference type="GO" id="GO:0019899">
    <property type="term" value="F:enzyme binding"/>
    <property type="evidence" value="ECO:0007669"/>
    <property type="project" value="UniProtKB-UniRule"/>
</dbReference>
<comment type="function">
    <text evidence="2">Globally modulates RNA abundance by binding to RNase E (Rne) and regulating its endonucleolytic activity. Can modulate Rne action in a substrate-dependent manner by altering the composition of the degradosome.</text>
</comment>
<organism evidence="4 5">
    <name type="scientific">Litorilituus sediminis</name>
    <dbReference type="NCBI Taxonomy" id="718192"/>
    <lineage>
        <taxon>Bacteria</taxon>
        <taxon>Pseudomonadati</taxon>
        <taxon>Pseudomonadota</taxon>
        <taxon>Gammaproteobacteria</taxon>
        <taxon>Alteromonadales</taxon>
        <taxon>Colwelliaceae</taxon>
        <taxon>Litorilituus</taxon>
    </lineage>
</organism>
<feature type="domain" description="Regulator of ribonuclease activity B" evidence="3">
    <location>
        <begin position="11"/>
        <end position="112"/>
    </location>
</feature>
<evidence type="ECO:0000313" key="4">
    <source>
        <dbReference type="EMBL" id="QBG35511.1"/>
    </source>
</evidence>
<keyword evidence="1 2" id="KW-0963">Cytoplasm</keyword>
<dbReference type="EMBL" id="CP034759">
    <property type="protein sequence ID" value="QBG35511.1"/>
    <property type="molecule type" value="Genomic_DNA"/>
</dbReference>
<protein>
    <recommendedName>
        <fullName evidence="2">Regulator of ribonuclease activity B</fullName>
    </recommendedName>
</protein>
<evidence type="ECO:0000259" key="3">
    <source>
        <dbReference type="Pfam" id="PF06877"/>
    </source>
</evidence>
<gene>
    <name evidence="2 4" type="primary">rraB</name>
    <name evidence="4" type="ORF">EMK97_07180</name>
</gene>
<dbReference type="HAMAP" id="MF_01888">
    <property type="entry name" value="RraB"/>
    <property type="match status" value="1"/>
</dbReference>
<evidence type="ECO:0000256" key="2">
    <source>
        <dbReference type="HAMAP-Rule" id="MF_01888"/>
    </source>
</evidence>
<dbReference type="Gene3D" id="3.30.70.970">
    <property type="entry name" value="RraB-like"/>
    <property type="match status" value="1"/>
</dbReference>
<comment type="similarity">
    <text evidence="2">Belongs to the RraB family.</text>
</comment>
<dbReference type="InterPro" id="IPR016716">
    <property type="entry name" value="RraB"/>
</dbReference>
<dbReference type="InterPro" id="IPR036701">
    <property type="entry name" value="RraB-like_sf"/>
</dbReference>
<name>A0A4P6P2K2_9GAMM</name>
<accession>A0A4P6P2K2</accession>
<evidence type="ECO:0000313" key="5">
    <source>
        <dbReference type="Proteomes" id="UP000290244"/>
    </source>
</evidence>
<dbReference type="NCBIfam" id="NF008393">
    <property type="entry name" value="PRK11191.1"/>
    <property type="match status" value="1"/>
</dbReference>
<sequence length="116" mass="13556">MKNEELQHWLEHTEQLIQELLEDGTNDEVYHTIEHHFASSNFDTLEKAAIAAFKLGLDVEEPEEAELENGAKIFAFDIVTEQMLDVKILKQETEKMYELAQQCQVDYDGWGTYFEE</sequence>
<evidence type="ECO:0000256" key="1">
    <source>
        <dbReference type="ARBA" id="ARBA00022490"/>
    </source>
</evidence>
<comment type="subunit">
    <text evidence="2">Interacts with the C-terminal region of Rne.</text>
</comment>
<keyword evidence="5" id="KW-1185">Reference proteome</keyword>
<reference evidence="4 5" key="1">
    <citation type="submission" date="2018-12" db="EMBL/GenBank/DDBJ databases">
        <title>Complete genome of Litorilituus sediminis.</title>
        <authorList>
            <person name="Liu A."/>
            <person name="Rong J."/>
        </authorList>
    </citation>
    <scope>NUCLEOTIDE SEQUENCE [LARGE SCALE GENOMIC DNA]</scope>
    <source>
        <strain evidence="4 5">JCM 17549</strain>
    </source>
</reference>
<proteinExistence type="inferred from homology"/>
<dbReference type="Proteomes" id="UP000290244">
    <property type="component" value="Chromosome"/>
</dbReference>
<dbReference type="KEGG" id="lsd:EMK97_07180"/>
<dbReference type="PIRSF" id="PIRSF018193">
    <property type="entry name" value="UCP018193"/>
    <property type="match status" value="1"/>
</dbReference>
<dbReference type="GO" id="GO:0005737">
    <property type="term" value="C:cytoplasm"/>
    <property type="evidence" value="ECO:0007669"/>
    <property type="project" value="UniProtKB-SubCell"/>
</dbReference>